<dbReference type="InterPro" id="IPR000270">
    <property type="entry name" value="PB1_dom"/>
</dbReference>
<sequence>MEDLDALVSITCDEDLANIIEEYDRANQASSSSKIRAFLYPPKSIKKISPPSSITSSPTAIRSTSTSPDRCFHQPAASFPVYVEKSSRPVVRYCAPCLPPRHPNHHLRHHHIYSANHWP</sequence>
<comment type="caution">
    <text evidence="3">The sequence shown here is derived from an EMBL/GenBank/DDBJ whole genome shotgun (WGS) entry which is preliminary data.</text>
</comment>
<reference evidence="3 4" key="1">
    <citation type="submission" date="2020-06" db="EMBL/GenBank/DDBJ databases">
        <title>Transcriptomic and genomic resources for Thalictrum thalictroides and T. hernandezii: Facilitating candidate gene discovery in an emerging model plant lineage.</title>
        <authorList>
            <person name="Arias T."/>
            <person name="Riano-Pachon D.M."/>
            <person name="Di Stilio V.S."/>
        </authorList>
    </citation>
    <scope>NUCLEOTIDE SEQUENCE [LARGE SCALE GENOMIC DNA]</scope>
    <source>
        <strain evidence="4">cv. WT478/WT964</strain>
        <tissue evidence="3">Leaves</tissue>
    </source>
</reference>
<evidence type="ECO:0000313" key="3">
    <source>
        <dbReference type="EMBL" id="KAF5190719.1"/>
    </source>
</evidence>
<accession>A0A7J6W011</accession>
<feature type="region of interest" description="Disordered" evidence="1">
    <location>
        <begin position="48"/>
        <end position="69"/>
    </location>
</feature>
<dbReference type="Proteomes" id="UP000554482">
    <property type="component" value="Unassembled WGS sequence"/>
</dbReference>
<dbReference type="OrthoDB" id="1914296at2759"/>
<dbReference type="InterPro" id="IPR053198">
    <property type="entry name" value="Gynoecium_Dev_Regulator"/>
</dbReference>
<dbReference type="PANTHER" id="PTHR31066:SF10">
    <property type="entry name" value="OCTICOSAPEPTIDE_PHOX_BEM1P FAMILY PROTEIN"/>
    <property type="match status" value="1"/>
</dbReference>
<keyword evidence="4" id="KW-1185">Reference proteome</keyword>
<dbReference type="SUPFAM" id="SSF54277">
    <property type="entry name" value="CAD &amp; PB1 domains"/>
    <property type="match status" value="1"/>
</dbReference>
<dbReference type="PANTHER" id="PTHR31066">
    <property type="entry name" value="OS05G0427100 PROTEIN-RELATED"/>
    <property type="match status" value="1"/>
</dbReference>
<gene>
    <name evidence="3" type="ORF">FRX31_019689</name>
</gene>
<organism evidence="3 4">
    <name type="scientific">Thalictrum thalictroides</name>
    <name type="common">Rue-anemone</name>
    <name type="synonym">Anemone thalictroides</name>
    <dbReference type="NCBI Taxonomy" id="46969"/>
    <lineage>
        <taxon>Eukaryota</taxon>
        <taxon>Viridiplantae</taxon>
        <taxon>Streptophyta</taxon>
        <taxon>Embryophyta</taxon>
        <taxon>Tracheophyta</taxon>
        <taxon>Spermatophyta</taxon>
        <taxon>Magnoliopsida</taxon>
        <taxon>Ranunculales</taxon>
        <taxon>Ranunculaceae</taxon>
        <taxon>Thalictroideae</taxon>
        <taxon>Thalictrum</taxon>
    </lineage>
</organism>
<evidence type="ECO:0000256" key="1">
    <source>
        <dbReference type="SAM" id="MobiDB-lite"/>
    </source>
</evidence>
<feature type="domain" description="PB1" evidence="2">
    <location>
        <begin position="2"/>
        <end position="39"/>
    </location>
</feature>
<dbReference type="EMBL" id="JABWDY010023699">
    <property type="protein sequence ID" value="KAF5190719.1"/>
    <property type="molecule type" value="Genomic_DNA"/>
</dbReference>
<name>A0A7J6W011_THATH</name>
<dbReference type="Pfam" id="PF00564">
    <property type="entry name" value="PB1"/>
    <property type="match status" value="1"/>
</dbReference>
<feature type="compositionally biased region" description="Low complexity" evidence="1">
    <location>
        <begin position="48"/>
        <end position="68"/>
    </location>
</feature>
<protein>
    <recommendedName>
        <fullName evidence="2">PB1 domain-containing protein</fullName>
    </recommendedName>
</protein>
<dbReference type="AlphaFoldDB" id="A0A7J6W011"/>
<proteinExistence type="predicted"/>
<evidence type="ECO:0000259" key="2">
    <source>
        <dbReference type="Pfam" id="PF00564"/>
    </source>
</evidence>
<evidence type="ECO:0000313" key="4">
    <source>
        <dbReference type="Proteomes" id="UP000554482"/>
    </source>
</evidence>